<dbReference type="PANTHER" id="PTHR36435:SF1">
    <property type="entry name" value="CAAX AMINO TERMINAL PROTEASE FAMILY PROTEIN"/>
    <property type="match status" value="1"/>
</dbReference>
<reference evidence="5" key="1">
    <citation type="submission" date="2017-02" db="EMBL/GenBank/DDBJ databases">
        <title>Natronthermophilus aegyptiacus gen. nov.,sp. nov., an aerobic, extremely halophilic alkalithermophilic archaeon isolated from the athalassohaline Wadi An Natrun, Egypt.</title>
        <authorList>
            <person name="Zhao B."/>
        </authorList>
    </citation>
    <scope>NUCLEOTIDE SEQUENCE [LARGE SCALE GENOMIC DNA]</scope>
    <source>
        <strain evidence="5">JW/NM-HA 15</strain>
    </source>
</reference>
<evidence type="ECO:0000313" key="4">
    <source>
        <dbReference type="EMBL" id="ARS90153.1"/>
    </source>
</evidence>
<feature type="transmembrane region" description="Helical" evidence="2">
    <location>
        <begin position="320"/>
        <end position="339"/>
    </location>
</feature>
<keyword evidence="2" id="KW-0812">Transmembrane</keyword>
<feature type="transmembrane region" description="Helical" evidence="2">
    <location>
        <begin position="230"/>
        <end position="251"/>
    </location>
</feature>
<name>A0A2Z2HTM7_9EURY</name>
<dbReference type="InterPro" id="IPR052710">
    <property type="entry name" value="CAAX_protease"/>
</dbReference>
<dbReference type="PANTHER" id="PTHR36435">
    <property type="entry name" value="SLR1288 PROTEIN"/>
    <property type="match status" value="1"/>
</dbReference>
<feature type="transmembrane region" description="Helical" evidence="2">
    <location>
        <begin position="295"/>
        <end position="313"/>
    </location>
</feature>
<evidence type="ECO:0000259" key="3">
    <source>
        <dbReference type="Pfam" id="PF02517"/>
    </source>
</evidence>
<organism evidence="4 5">
    <name type="scientific">Natrarchaeobaculum aegyptiacum</name>
    <dbReference type="NCBI Taxonomy" id="745377"/>
    <lineage>
        <taxon>Archaea</taxon>
        <taxon>Methanobacteriati</taxon>
        <taxon>Methanobacteriota</taxon>
        <taxon>Stenosarchaea group</taxon>
        <taxon>Halobacteria</taxon>
        <taxon>Halobacteriales</taxon>
        <taxon>Natrialbaceae</taxon>
        <taxon>Natrarchaeobaculum</taxon>
    </lineage>
</organism>
<dbReference type="KEGG" id="naj:B1756_10705"/>
<gene>
    <name evidence="4" type="ORF">B1756_10705</name>
</gene>
<dbReference type="GO" id="GO:0080120">
    <property type="term" value="P:CAAX-box protein maturation"/>
    <property type="evidence" value="ECO:0007669"/>
    <property type="project" value="UniProtKB-ARBA"/>
</dbReference>
<feature type="transmembrane region" description="Helical" evidence="2">
    <location>
        <begin position="101"/>
        <end position="129"/>
    </location>
</feature>
<feature type="compositionally biased region" description="Basic and acidic residues" evidence="1">
    <location>
        <begin position="77"/>
        <end position="95"/>
    </location>
</feature>
<feature type="region of interest" description="Disordered" evidence="1">
    <location>
        <begin position="1"/>
        <end position="95"/>
    </location>
</feature>
<dbReference type="AlphaFoldDB" id="A0A2Z2HTM7"/>
<accession>A0A2Z2HTM7</accession>
<keyword evidence="2" id="KW-0472">Membrane</keyword>
<proteinExistence type="predicted"/>
<evidence type="ECO:0000256" key="1">
    <source>
        <dbReference type="SAM" id="MobiDB-lite"/>
    </source>
</evidence>
<feature type="transmembrane region" description="Helical" evidence="2">
    <location>
        <begin position="149"/>
        <end position="170"/>
    </location>
</feature>
<dbReference type="Pfam" id="PF02517">
    <property type="entry name" value="Rce1-like"/>
    <property type="match status" value="1"/>
</dbReference>
<dbReference type="GO" id="GO:0004175">
    <property type="term" value="F:endopeptidase activity"/>
    <property type="evidence" value="ECO:0007669"/>
    <property type="project" value="UniProtKB-ARBA"/>
</dbReference>
<keyword evidence="2" id="KW-1133">Transmembrane helix</keyword>
<feature type="domain" description="CAAX prenyl protease 2/Lysostaphin resistance protein A-like" evidence="3">
    <location>
        <begin position="234"/>
        <end position="332"/>
    </location>
</feature>
<feature type="transmembrane region" description="Helical" evidence="2">
    <location>
        <begin position="263"/>
        <end position="283"/>
    </location>
</feature>
<evidence type="ECO:0000256" key="2">
    <source>
        <dbReference type="SAM" id="Phobius"/>
    </source>
</evidence>
<keyword evidence="5" id="KW-1185">Reference proteome</keyword>
<sequence length="340" mass="36818">MIGRLKRDPIERARMPSPHDDPPRDDDREPGWPRTGGDDRDVDDRDHDHDRARADGSYDESTQPGAPAETPPGGDPHGTDPGHDGPGEDDDRPPLHERSRLAAFLGATGYVVGVFAFSMAVFLLLSFALLPFAFVADDPMTFFESIERVLIFVDPVVMGVGTAILAAISFWRGWVPRRAVGFSVPNAREVLVVVGGVIGLLALGLVTSVVPEYFGVPPSEHALMLEEGSVQFYVGLAVLSILVIGPVEEVLFRGLIQNYLRPAYGTAGTVVVTSILFAAVHLFAYSMQAPPLETVLVSLAGIFVLSLVLGGIYERYRNIVVVSAIHGFYNAVLFLSLIWA</sequence>
<dbReference type="EMBL" id="CP019893">
    <property type="protein sequence ID" value="ARS90153.1"/>
    <property type="molecule type" value="Genomic_DNA"/>
</dbReference>
<protein>
    <recommendedName>
        <fullName evidence="3">CAAX prenyl protease 2/Lysostaphin resistance protein A-like domain-containing protein</fullName>
    </recommendedName>
</protein>
<dbReference type="InterPro" id="IPR003675">
    <property type="entry name" value="Rce1/LyrA-like_dom"/>
</dbReference>
<dbReference type="Proteomes" id="UP000250088">
    <property type="component" value="Chromosome"/>
</dbReference>
<feature type="compositionally biased region" description="Basic and acidic residues" evidence="1">
    <location>
        <begin position="1"/>
        <end position="56"/>
    </location>
</feature>
<feature type="transmembrane region" description="Helical" evidence="2">
    <location>
        <begin position="190"/>
        <end position="210"/>
    </location>
</feature>
<evidence type="ECO:0000313" key="5">
    <source>
        <dbReference type="Proteomes" id="UP000250088"/>
    </source>
</evidence>